<keyword evidence="1" id="KW-0813">Transport</keyword>
<reference evidence="10" key="1">
    <citation type="submission" date="2021-02" db="EMBL/GenBank/DDBJ databases">
        <authorList>
            <person name="Nowell W R."/>
        </authorList>
    </citation>
    <scope>NUCLEOTIDE SEQUENCE</scope>
</reference>
<feature type="repeat" description="ANK" evidence="8">
    <location>
        <begin position="179"/>
        <end position="211"/>
    </location>
</feature>
<keyword evidence="6" id="KW-0325">Glycoprotein</keyword>
<evidence type="ECO:0000256" key="6">
    <source>
        <dbReference type="ARBA" id="ARBA00023180"/>
    </source>
</evidence>
<dbReference type="Gene3D" id="1.25.40.20">
    <property type="entry name" value="Ankyrin repeat-containing domain"/>
    <property type="match status" value="3"/>
</dbReference>
<dbReference type="Pfam" id="PF13637">
    <property type="entry name" value="Ank_4"/>
    <property type="match status" value="1"/>
</dbReference>
<keyword evidence="3" id="KW-0677">Repeat</keyword>
<dbReference type="SMART" id="SM00248">
    <property type="entry name" value="ANK"/>
    <property type="match status" value="10"/>
</dbReference>
<evidence type="ECO:0000256" key="9">
    <source>
        <dbReference type="SAM" id="Phobius"/>
    </source>
</evidence>
<dbReference type="PROSITE" id="PS50088">
    <property type="entry name" value="ANK_REPEAT"/>
    <property type="match status" value="2"/>
</dbReference>
<evidence type="ECO:0000313" key="11">
    <source>
        <dbReference type="Proteomes" id="UP000663881"/>
    </source>
</evidence>
<dbReference type="PRINTS" id="PR01415">
    <property type="entry name" value="ANKYRIN"/>
</dbReference>
<keyword evidence="9" id="KW-0812">Transmembrane</keyword>
<feature type="repeat" description="ANK" evidence="8">
    <location>
        <begin position="508"/>
        <end position="540"/>
    </location>
</feature>
<dbReference type="InterPro" id="IPR052076">
    <property type="entry name" value="TRP_cation_channel"/>
</dbReference>
<keyword evidence="9" id="KW-1133">Transmembrane helix</keyword>
<evidence type="ECO:0000313" key="10">
    <source>
        <dbReference type="EMBL" id="CAF3732291.1"/>
    </source>
</evidence>
<name>A0A818WX67_9BILA</name>
<evidence type="ECO:0000256" key="2">
    <source>
        <dbReference type="ARBA" id="ARBA00022606"/>
    </source>
</evidence>
<dbReference type="AlphaFoldDB" id="A0A818WX67"/>
<dbReference type="Pfam" id="PF12796">
    <property type="entry name" value="Ank_2"/>
    <property type="match status" value="1"/>
</dbReference>
<dbReference type="EMBL" id="CAJOAY010000773">
    <property type="protein sequence ID" value="CAF3732291.1"/>
    <property type="molecule type" value="Genomic_DNA"/>
</dbReference>
<evidence type="ECO:0008006" key="12">
    <source>
        <dbReference type="Google" id="ProtNLM"/>
    </source>
</evidence>
<protein>
    <recommendedName>
        <fullName evidence="12">Ion transport domain-containing protein</fullName>
    </recommendedName>
</protein>
<evidence type="ECO:0000256" key="4">
    <source>
        <dbReference type="ARBA" id="ARBA00023043"/>
    </source>
</evidence>
<dbReference type="PANTHER" id="PTHR47143">
    <property type="entry name" value="TRANSIENT RECEPTOR POTENTIAL CATION CHANNEL PROTEIN PAINLESS"/>
    <property type="match status" value="1"/>
</dbReference>
<evidence type="ECO:0000256" key="1">
    <source>
        <dbReference type="ARBA" id="ARBA00022448"/>
    </source>
</evidence>
<dbReference type="Proteomes" id="UP000663881">
    <property type="component" value="Unassembled WGS sequence"/>
</dbReference>
<keyword evidence="4 8" id="KW-0040">ANK repeat</keyword>
<organism evidence="10 11">
    <name type="scientific">Adineta steineri</name>
    <dbReference type="NCBI Taxonomy" id="433720"/>
    <lineage>
        <taxon>Eukaryota</taxon>
        <taxon>Metazoa</taxon>
        <taxon>Spiralia</taxon>
        <taxon>Gnathifera</taxon>
        <taxon>Rotifera</taxon>
        <taxon>Eurotatoria</taxon>
        <taxon>Bdelloidea</taxon>
        <taxon>Adinetida</taxon>
        <taxon>Adinetidae</taxon>
        <taxon>Adineta</taxon>
    </lineage>
</organism>
<evidence type="ECO:0000256" key="7">
    <source>
        <dbReference type="ARBA" id="ARBA00023303"/>
    </source>
</evidence>
<keyword evidence="9" id="KW-0472">Membrane</keyword>
<keyword evidence="7" id="KW-0407">Ion channel</keyword>
<evidence type="ECO:0000256" key="3">
    <source>
        <dbReference type="ARBA" id="ARBA00022737"/>
    </source>
</evidence>
<evidence type="ECO:0000256" key="8">
    <source>
        <dbReference type="PROSITE-ProRule" id="PRU00023"/>
    </source>
</evidence>
<dbReference type="InterPro" id="IPR036770">
    <property type="entry name" value="Ankyrin_rpt-contain_sf"/>
</dbReference>
<proteinExistence type="predicted"/>
<sequence>MESLQSTTIDLHVQSPSQISTYAKLESQGEYDKWPLINYGRSESKSTQELLFDAASEKDLDMARQKWELFKGAVENESLSKHKVKKIIGTLDEDKEWAALHYAVYCNNLSLCDRLTSKLDKYQCDVNILGGDGENVLHVVSQSNCIWQDTGDGTIKEFPDIIKLLIEDHRADVNHADDEGRTPLHMAAMRGRLRYIKYLIHHGAKVDVASHPAITSPSLIDQKEEQQNVKKKLMKLFTTNKMDETQIPVVFDMIARRKQNEQFNHLENLFEKASPQTQEQIIRLACRYDNVALLRWLINRPAPKGYTSKINCAEYTPLLTAIFYNSAHCSIDGEHQLPLLAVGAEEQDNVLHICAKRQVSIDILDMIINKLSTRNIAELMQTKDSSGNLPLHLAAQINTEDELKIWKELIKKKNVSPMFNLLLIKNRRGNTVAHEASEHGNLRILNFMWEPLLPDKEHAHTKVFYVTDDDNRFTCLHIAAKNGGGKELELLKYLIEEVRIEVDVIGDRRRTPLHLACEFGHLDVVKYLIEKGASTTLRTAQLLNCLEISIQKQHVKMVKYLLKRPDWRGMMRNAQLIEGTDAYDTPMRKLIRYMPDVALWTIEKKLTRKVGGAGQKVSKEIYDYEFYEDMNTVKDWYAQGAKLPPEDTSCKARCHRLGVSAIYGCYFDTGCCSRHDYDKKSNIGEPYTRDSYTLVRNHPMMLVSEQSAYPKLMAHQYHVWLRKKIFRRFSTYWLAFSFLSYIILLGLWTAVVLSGKHPQYFYALAGYDMTLDTGTCKQVANTLISQNISEVLKTTAYQRLKTTLYVFFWILIAKNGIQILALFPKVFRVGAYYVEGSALVLSFVYILDWYDWQSPVLFRCPVQYQIGAMGLLLAWMNLLTYVRCIPWLGVGIYVAMLEVICYKFLRFLPVLMIIICGFGFTYWMLLQNQIVYATPIEALIRTGLMMFDLGYEERLYKSPDNVAYYMLVYVIMVLTAIVFCIFIVNLMIGLAVGEIPTLMDEGTLWRDTMLYNFVSDGEILRLQFLRLMRFLSCYQLTRIPCMIPRPIIMLTYDERAHGWFEKAWHYTMKHFFHEKIQDDVELKISSKKEAKEHQEEKEN</sequence>
<keyword evidence="2" id="KW-0716">Sensory transduction</keyword>
<feature type="transmembrane region" description="Helical" evidence="9">
    <location>
        <begin position="870"/>
        <end position="895"/>
    </location>
</feature>
<keyword evidence="5" id="KW-0406">Ion transport</keyword>
<feature type="transmembrane region" description="Helical" evidence="9">
    <location>
        <begin position="804"/>
        <end position="823"/>
    </location>
</feature>
<dbReference type="GO" id="GO:1902495">
    <property type="term" value="C:transmembrane transporter complex"/>
    <property type="evidence" value="ECO:0007669"/>
    <property type="project" value="TreeGrafter"/>
</dbReference>
<feature type="transmembrane region" description="Helical" evidence="9">
    <location>
        <begin position="732"/>
        <end position="753"/>
    </location>
</feature>
<comment type="caution">
    <text evidence="10">The sequence shown here is derived from an EMBL/GenBank/DDBJ whole genome shotgun (WGS) entry which is preliminary data.</text>
</comment>
<dbReference type="PANTHER" id="PTHR47143:SF1">
    <property type="entry name" value="ION_TRANS DOMAIN-CONTAINING PROTEIN"/>
    <property type="match status" value="1"/>
</dbReference>
<gene>
    <name evidence="10" type="ORF">OKA104_LOCUS14570</name>
</gene>
<dbReference type="GO" id="GO:0034220">
    <property type="term" value="P:monoatomic ion transmembrane transport"/>
    <property type="evidence" value="ECO:0007669"/>
    <property type="project" value="UniProtKB-KW"/>
</dbReference>
<feature type="transmembrane region" description="Helical" evidence="9">
    <location>
        <begin position="963"/>
        <end position="988"/>
    </location>
</feature>
<dbReference type="PROSITE" id="PS50297">
    <property type="entry name" value="ANK_REP_REGION"/>
    <property type="match status" value="2"/>
</dbReference>
<dbReference type="InterPro" id="IPR002110">
    <property type="entry name" value="Ankyrin_rpt"/>
</dbReference>
<dbReference type="SUPFAM" id="SSF48403">
    <property type="entry name" value="Ankyrin repeat"/>
    <property type="match status" value="2"/>
</dbReference>
<feature type="transmembrane region" description="Helical" evidence="9">
    <location>
        <begin position="907"/>
        <end position="925"/>
    </location>
</feature>
<evidence type="ECO:0000256" key="5">
    <source>
        <dbReference type="ARBA" id="ARBA00023065"/>
    </source>
</evidence>
<dbReference type="GO" id="GO:0022857">
    <property type="term" value="F:transmembrane transporter activity"/>
    <property type="evidence" value="ECO:0007669"/>
    <property type="project" value="TreeGrafter"/>
</dbReference>
<accession>A0A818WX67</accession>